<keyword evidence="1" id="KW-0378">Hydrolase</keyword>
<dbReference type="AlphaFoldDB" id="A0A136Q5G4"/>
<accession>A0A136Q5G4</accession>
<gene>
    <name evidence="4" type="ORF">HMPREF3293_01182</name>
</gene>
<reference evidence="5" key="1">
    <citation type="submission" date="2016-02" db="EMBL/GenBank/DDBJ databases">
        <authorList>
            <person name="Mitreva M."/>
            <person name="Pepin K.H."/>
            <person name="Mihindukulasuriya K.A."/>
            <person name="Fulton R."/>
            <person name="Fronick C."/>
            <person name="O'Laughlin M."/>
            <person name="Miner T."/>
            <person name="Herter B."/>
            <person name="Rosa B.A."/>
            <person name="Cordes M."/>
            <person name="Tomlinson C."/>
            <person name="Wollam A."/>
            <person name="Palsikar V.B."/>
            <person name="Mardis E.R."/>
            <person name="Wilson R.K."/>
        </authorList>
    </citation>
    <scope>NUCLEOTIDE SEQUENCE [LARGE SCALE GENOMIC DNA]</scope>
    <source>
        <strain evidence="5">DSM 22607</strain>
    </source>
</reference>
<dbReference type="KEGG" id="cmiu:B1H56_06150"/>
<evidence type="ECO:0000256" key="2">
    <source>
        <dbReference type="ARBA" id="ARBA00023295"/>
    </source>
</evidence>
<organism evidence="4 5">
    <name type="scientific">Christensenella minuta</name>
    <dbReference type="NCBI Taxonomy" id="626937"/>
    <lineage>
        <taxon>Bacteria</taxon>
        <taxon>Bacillati</taxon>
        <taxon>Bacillota</taxon>
        <taxon>Clostridia</taxon>
        <taxon>Christensenellales</taxon>
        <taxon>Christensenellaceae</taxon>
        <taxon>Christensenella</taxon>
    </lineage>
</organism>
<dbReference type="Gene3D" id="3.30.379.10">
    <property type="entry name" value="Chitobiase/beta-hexosaminidase domain 2-like"/>
    <property type="match status" value="1"/>
</dbReference>
<comment type="caution">
    <text evidence="4">The sequence shown here is derived from an EMBL/GenBank/DDBJ whole genome shotgun (WGS) entry which is preliminary data.</text>
</comment>
<evidence type="ECO:0000259" key="3">
    <source>
        <dbReference type="Pfam" id="PF02838"/>
    </source>
</evidence>
<dbReference type="SUPFAM" id="SSF55545">
    <property type="entry name" value="beta-N-acetylhexosaminidase-like domain"/>
    <property type="match status" value="1"/>
</dbReference>
<keyword evidence="2" id="KW-0326">Glycosidase</keyword>
<dbReference type="GO" id="GO:0016798">
    <property type="term" value="F:hydrolase activity, acting on glycosyl bonds"/>
    <property type="evidence" value="ECO:0007669"/>
    <property type="project" value="UniProtKB-KW"/>
</dbReference>
<name>A0A136Q5G4_9FIRM</name>
<sequence>MKKIMPQPKVMEELPPRAGSFDGIRVCSNCKNTEGAEDLFQSRFWNMKNVLKDGADSYSVCLNDAPGCGNGGKLFYEQGFVLHAQEDRAEVYAATRQGFVYAAAALKQLISRTEDGYTIACAHIEDYPSVEVRGISIPLAWYAGYGRIGFDSQLWDFEQWKQFLDVCSDYRINQLNMVLYGFWPFEFPEYPETVLRGLKMRVYDPESDGWITVEYTHPNVEKPFLKELIEYGHKLGIRFFAYTGLNSYSGGYACRHPEKRMKKEAGSKFINDFDSLCLSEPETVEYLKASIRKIVEQGFDGIDFEESEEAFWYCGCDQCRKTFWKDASTPEEALHAANTALLKMLCEEIKKASEDCVIGLRAWRQPPLIRDGQLIENMVKSVPDDIVLFWAPGQYVPDEEFEKWTKAFGKERIWGRDTEAIGFAACFGRLLRPFRWNGLRAEEETITQFVEEDIRQHRGSVKMKVKGINGYQFEWYGFFMALFAHSYYGWGGTLEAEEFYRYSLEAVFGKAADDIWYVMKNMLTIHESQMKIYRAEFPMARNKVEKQDIPRIKRAIEEYPDMMERIGRIREYVRSGEETAHFDLHFKKWEVAMRRLRIIYDMALASIAYDNAQSPEEGRKYLKEMYRLNEKEFEIIRSNYFDVNPMTEAGVKSCCFPYHEMKRILTNALYPEREDNEPIYAGVEALGWLWA</sequence>
<dbReference type="InterPro" id="IPR017853">
    <property type="entry name" value="GH"/>
</dbReference>
<dbReference type="SUPFAM" id="SSF51445">
    <property type="entry name" value="(Trans)glycosidases"/>
    <property type="match status" value="1"/>
</dbReference>
<evidence type="ECO:0000313" key="4">
    <source>
        <dbReference type="EMBL" id="KXK65890.1"/>
    </source>
</evidence>
<dbReference type="RefSeq" id="WP_066517768.1">
    <property type="nucleotide sequence ID" value="NZ_CABMOF010000001.1"/>
</dbReference>
<dbReference type="Gene3D" id="3.20.20.80">
    <property type="entry name" value="Glycosidases"/>
    <property type="match status" value="1"/>
</dbReference>
<evidence type="ECO:0000313" key="5">
    <source>
        <dbReference type="Proteomes" id="UP000070366"/>
    </source>
</evidence>
<evidence type="ECO:0000256" key="1">
    <source>
        <dbReference type="ARBA" id="ARBA00022801"/>
    </source>
</evidence>
<dbReference type="Proteomes" id="UP000070366">
    <property type="component" value="Unassembled WGS sequence"/>
</dbReference>
<dbReference type="InterPro" id="IPR029018">
    <property type="entry name" value="Hex-like_dom2"/>
</dbReference>
<dbReference type="STRING" id="626937.HMPREF3293_01182"/>
<dbReference type="EMBL" id="LSZW01000054">
    <property type="protein sequence ID" value="KXK65890.1"/>
    <property type="molecule type" value="Genomic_DNA"/>
</dbReference>
<dbReference type="GO" id="GO:0005975">
    <property type="term" value="P:carbohydrate metabolic process"/>
    <property type="evidence" value="ECO:0007669"/>
    <property type="project" value="UniProtKB-ARBA"/>
</dbReference>
<protein>
    <recommendedName>
        <fullName evidence="3">Beta-hexosaminidase bacterial type N-terminal domain-containing protein</fullName>
    </recommendedName>
</protein>
<keyword evidence="5" id="KW-1185">Reference proteome</keyword>
<proteinExistence type="predicted"/>
<feature type="domain" description="Beta-hexosaminidase bacterial type N-terminal" evidence="3">
    <location>
        <begin position="6"/>
        <end position="127"/>
    </location>
</feature>
<dbReference type="OrthoDB" id="3713315at2"/>
<dbReference type="InterPro" id="IPR015882">
    <property type="entry name" value="HEX_bac_N"/>
</dbReference>
<dbReference type="Pfam" id="PF02838">
    <property type="entry name" value="Glyco_hydro_20b"/>
    <property type="match status" value="1"/>
</dbReference>